<dbReference type="InParanoid" id="B0DN00"/>
<organism evidence="4">
    <name type="scientific">Laccaria bicolor (strain S238N-H82 / ATCC MYA-4686)</name>
    <name type="common">Bicoloured deceiver</name>
    <name type="synonym">Laccaria laccata var. bicolor</name>
    <dbReference type="NCBI Taxonomy" id="486041"/>
    <lineage>
        <taxon>Eukaryota</taxon>
        <taxon>Fungi</taxon>
        <taxon>Dikarya</taxon>
        <taxon>Basidiomycota</taxon>
        <taxon>Agaricomycotina</taxon>
        <taxon>Agaricomycetes</taxon>
        <taxon>Agaricomycetidae</taxon>
        <taxon>Agaricales</taxon>
        <taxon>Agaricineae</taxon>
        <taxon>Hydnangiaceae</taxon>
        <taxon>Laccaria</taxon>
    </lineage>
</organism>
<dbReference type="InterPro" id="IPR038279">
    <property type="entry name" value="Ndc10_dom2_sf"/>
</dbReference>
<accession>B0DN00</accession>
<evidence type="ECO:0000313" key="4">
    <source>
        <dbReference type="Proteomes" id="UP000001194"/>
    </source>
</evidence>
<dbReference type="KEGG" id="lbc:LACBIDRAFT_330862"/>
<dbReference type="Pfam" id="PF16787">
    <property type="entry name" value="NDC10_II"/>
    <property type="match status" value="1"/>
</dbReference>
<name>B0DN00_LACBS</name>
<evidence type="ECO:0000313" key="3">
    <source>
        <dbReference type="EMBL" id="EDR04062.1"/>
    </source>
</evidence>
<dbReference type="HOGENOM" id="CLU_005328_0_0_1"/>
<dbReference type="GeneID" id="6080959"/>
<feature type="domain" description="Ndc10" evidence="2">
    <location>
        <begin position="368"/>
        <end position="515"/>
    </location>
</feature>
<dbReference type="OrthoDB" id="2675946at2759"/>
<dbReference type="RefSeq" id="XP_001885317.1">
    <property type="nucleotide sequence ID" value="XM_001885282.1"/>
</dbReference>
<evidence type="ECO:0000256" key="1">
    <source>
        <dbReference type="SAM" id="MobiDB-lite"/>
    </source>
</evidence>
<dbReference type="Gene3D" id="1.10.443.20">
    <property type="entry name" value="Centromere DNA-binding protein complex CBF3 subunit, domain 2"/>
    <property type="match status" value="1"/>
</dbReference>
<dbReference type="AlphaFoldDB" id="B0DN00"/>
<dbReference type="InterPro" id="IPR031872">
    <property type="entry name" value="NDC10_II"/>
</dbReference>
<feature type="region of interest" description="Disordered" evidence="1">
    <location>
        <begin position="1"/>
        <end position="25"/>
    </location>
</feature>
<reference evidence="3 4" key="1">
    <citation type="journal article" date="2008" name="Nature">
        <title>The genome of Laccaria bicolor provides insights into mycorrhizal symbiosis.</title>
        <authorList>
            <person name="Martin F."/>
            <person name="Aerts A."/>
            <person name="Ahren D."/>
            <person name="Brun A."/>
            <person name="Danchin E.G.J."/>
            <person name="Duchaussoy F."/>
            <person name="Gibon J."/>
            <person name="Kohler A."/>
            <person name="Lindquist E."/>
            <person name="Pereda V."/>
            <person name="Salamov A."/>
            <person name="Shapiro H.J."/>
            <person name="Wuyts J."/>
            <person name="Blaudez D."/>
            <person name="Buee M."/>
            <person name="Brokstein P."/>
            <person name="Canbaeck B."/>
            <person name="Cohen D."/>
            <person name="Courty P.E."/>
            <person name="Coutinho P.M."/>
            <person name="Delaruelle C."/>
            <person name="Detter J.C."/>
            <person name="Deveau A."/>
            <person name="DiFazio S."/>
            <person name="Duplessis S."/>
            <person name="Fraissinet-Tachet L."/>
            <person name="Lucic E."/>
            <person name="Frey-Klett P."/>
            <person name="Fourrey C."/>
            <person name="Feussner I."/>
            <person name="Gay G."/>
            <person name="Grimwood J."/>
            <person name="Hoegger P.J."/>
            <person name="Jain P."/>
            <person name="Kilaru S."/>
            <person name="Labbe J."/>
            <person name="Lin Y.C."/>
            <person name="Legue V."/>
            <person name="Le Tacon F."/>
            <person name="Marmeisse R."/>
            <person name="Melayah D."/>
            <person name="Montanini B."/>
            <person name="Muratet M."/>
            <person name="Nehls U."/>
            <person name="Niculita-Hirzel H."/>
            <person name="Oudot-Le Secq M.P."/>
            <person name="Peter M."/>
            <person name="Quesneville H."/>
            <person name="Rajashekar B."/>
            <person name="Reich M."/>
            <person name="Rouhier N."/>
            <person name="Schmutz J."/>
            <person name="Yin T."/>
            <person name="Chalot M."/>
            <person name="Henrissat B."/>
            <person name="Kuees U."/>
            <person name="Lucas S."/>
            <person name="Van de Peer Y."/>
            <person name="Podila G.K."/>
            <person name="Polle A."/>
            <person name="Pukkila P.J."/>
            <person name="Richardson P.M."/>
            <person name="Rouze P."/>
            <person name="Sanders I.R."/>
            <person name="Stajich J.E."/>
            <person name="Tunlid A."/>
            <person name="Tuskan G."/>
            <person name="Grigoriev I.V."/>
        </authorList>
    </citation>
    <scope>NUCLEOTIDE SEQUENCE [LARGE SCALE GENOMIC DNA]</scope>
    <source>
        <strain evidence="4">S238N-H82 / ATCC MYA-4686</strain>
    </source>
</reference>
<evidence type="ECO:0000259" key="2">
    <source>
        <dbReference type="Pfam" id="PF16787"/>
    </source>
</evidence>
<feature type="compositionally biased region" description="Low complexity" evidence="1">
    <location>
        <begin position="15"/>
        <end position="25"/>
    </location>
</feature>
<protein>
    <submittedName>
        <fullName evidence="3">Predicted protein</fullName>
    </submittedName>
</protein>
<sequence>MSLPDNGNEALHALTPGTNAPAASAASNTNVPLLLSTPSSSANVPIDPQLLHIDFFPARKPDGSLVAKEAYKAHLFTIRKREPLRAACSHFGIRFATRANLDFLRNTLVRHWYPARATPNPLPNHAVAGPLKTLSIVIPPRLAHSLGQSSSQTDQELVEADFDVDDDTLTKQYDVGEGVAEAVFGALNTGGLEEEGEDEELEDMDLDDDVSDKFTALQIFQKEALAAGKLRDDIVDEHALLLFIDFCARRCKRDRRGEYILNTRIGASQIKKEFFGALRIRKVQDARDPTLTIKRPATTVHVYDAVKTRMDEALQKAREGLIPAEDAPDIITNTFLAQLSDETLTRIWYGFLEHREFKPTINGHLTWTMMNASGNHRDDIRALRLCEMQPYQFLHPNGETTIPTVLGLQSDMEQKARSKGMKTTINPTYTCFIAHRNPEMCPLGAFALYLHYVHDVANIDSKYNVDYAVNKSWRNLRLIHGSSATVPYHETALQNLFVQSYRKAGVESNLKAHLARHMLGYHQEKMGPPWTQVDVPKLFLELVCPMAEKNVELVKGLKDRVGATNYWEMVVWLCPFLFQASAAIYQVRPNSKLFRLPALARDDVRLWMQSTFPVHLAAINSSAVSPVCLERLQNEIMRKSLEQLRQESVMQKELLHSNTAQIEKLAQIVQRRTSQWTPAKAISYETTCPSSSAVASISRQLEFPSDSTVPILTAANLGAPAVIGPETRAAEDMGVYLASDNSLHGFIVPLPHSTTSPRPRTEVDLVLPPLITFCKPGDDLLLEHPILGQGSVHWNDVFAQVKQPGPLWDTWKPSKTLDQMLIQDIWDCYNVGEGVEENGVQTGVKPPLRLGLVATTFMINL</sequence>
<dbReference type="GO" id="GO:0003677">
    <property type="term" value="F:DNA binding"/>
    <property type="evidence" value="ECO:0007669"/>
    <property type="project" value="InterPro"/>
</dbReference>
<dbReference type="EMBL" id="DS547120">
    <property type="protein sequence ID" value="EDR04062.1"/>
    <property type="molecule type" value="Genomic_DNA"/>
</dbReference>
<gene>
    <name evidence="3" type="ORF">LACBIDRAFT_330862</name>
</gene>
<keyword evidence="4" id="KW-1185">Reference proteome</keyword>
<proteinExistence type="predicted"/>
<dbReference type="Proteomes" id="UP000001194">
    <property type="component" value="Unassembled WGS sequence"/>
</dbReference>